<feature type="compositionally biased region" description="Basic residues" evidence="1">
    <location>
        <begin position="7"/>
        <end position="23"/>
    </location>
</feature>
<evidence type="ECO:0000256" key="1">
    <source>
        <dbReference type="SAM" id="MobiDB-lite"/>
    </source>
</evidence>
<keyword evidence="3" id="KW-1185">Reference proteome</keyword>
<sequence>MPPHTCHSAHSRAHSGRRAARGRHCPCSWQPGGGCFRAPQLRGSPSLHPRRHGLHMPPAAPRPSAPSPCAGGGEVFSRNPLMS</sequence>
<evidence type="ECO:0000313" key="2">
    <source>
        <dbReference type="EMBL" id="WNG48590.1"/>
    </source>
</evidence>
<accession>A0ABY9WZK4</accession>
<dbReference type="EMBL" id="CP043494">
    <property type="protein sequence ID" value="WNG48590.1"/>
    <property type="molecule type" value="Genomic_DNA"/>
</dbReference>
<name>A0ABY9WZK4_9BACT</name>
<evidence type="ECO:0000313" key="3">
    <source>
        <dbReference type="Proteomes" id="UP001611383"/>
    </source>
</evidence>
<reference evidence="2 3" key="1">
    <citation type="submission" date="2019-08" db="EMBL/GenBank/DDBJ databases">
        <title>Archangium and Cystobacter genomes.</title>
        <authorList>
            <person name="Chen I.-C.K."/>
            <person name="Wielgoss S."/>
        </authorList>
    </citation>
    <scope>NUCLEOTIDE SEQUENCE [LARGE SCALE GENOMIC DNA]</scope>
    <source>
        <strain evidence="2 3">Cbm 6</strain>
    </source>
</reference>
<dbReference type="Proteomes" id="UP001611383">
    <property type="component" value="Chromosome"/>
</dbReference>
<feature type="region of interest" description="Disordered" evidence="1">
    <location>
        <begin position="1"/>
        <end position="23"/>
    </location>
</feature>
<organism evidence="2 3">
    <name type="scientific">Archangium minus</name>
    <dbReference type="NCBI Taxonomy" id="83450"/>
    <lineage>
        <taxon>Bacteria</taxon>
        <taxon>Pseudomonadati</taxon>
        <taxon>Myxococcota</taxon>
        <taxon>Myxococcia</taxon>
        <taxon>Myxococcales</taxon>
        <taxon>Cystobacterineae</taxon>
        <taxon>Archangiaceae</taxon>
        <taxon>Archangium</taxon>
    </lineage>
</organism>
<feature type="region of interest" description="Disordered" evidence="1">
    <location>
        <begin position="40"/>
        <end position="83"/>
    </location>
</feature>
<protein>
    <submittedName>
        <fullName evidence="2">Uncharacterized protein</fullName>
    </submittedName>
</protein>
<gene>
    <name evidence="2" type="ORF">F0U60_34110</name>
</gene>
<proteinExistence type="predicted"/>